<evidence type="ECO:0000256" key="6">
    <source>
        <dbReference type="ARBA" id="ARBA00022692"/>
    </source>
</evidence>
<comment type="similarity">
    <text evidence="2">Belongs to the GSP I family.</text>
</comment>
<dbReference type="PROSITE" id="PS00409">
    <property type="entry name" value="PROKAR_NTER_METHYL"/>
    <property type="match status" value="1"/>
</dbReference>
<evidence type="ECO:0000256" key="7">
    <source>
        <dbReference type="ARBA" id="ARBA00022989"/>
    </source>
</evidence>
<dbReference type="InterPro" id="IPR012902">
    <property type="entry name" value="N_methyl_site"/>
</dbReference>
<evidence type="ECO:0000256" key="4">
    <source>
        <dbReference type="ARBA" id="ARBA00022481"/>
    </source>
</evidence>
<keyword evidence="8 10" id="KW-0472">Membrane</keyword>
<name>D9PN67_9ZZZZ</name>
<keyword evidence="6 10" id="KW-0812">Transmembrane</keyword>
<evidence type="ECO:0000256" key="5">
    <source>
        <dbReference type="ARBA" id="ARBA00022519"/>
    </source>
</evidence>
<comment type="caution">
    <text evidence="12">The sequence shown here is derived from an EMBL/GenBank/DDBJ whole genome shotgun (WGS) entry which is preliminary data.</text>
</comment>
<accession>D9PN67</accession>
<keyword evidence="5" id="KW-0997">Cell inner membrane</keyword>
<evidence type="ECO:0000256" key="1">
    <source>
        <dbReference type="ARBA" id="ARBA00004377"/>
    </source>
</evidence>
<keyword evidence="4" id="KW-0488">Methylation</keyword>
<dbReference type="NCBIfam" id="TIGR02532">
    <property type="entry name" value="IV_pilin_GFxxxE"/>
    <property type="match status" value="1"/>
</dbReference>
<comment type="subcellular location">
    <subcellularLocation>
        <location evidence="1">Cell inner membrane</location>
        <topology evidence="1">Single-pass membrane protein</topology>
    </subcellularLocation>
</comment>
<evidence type="ECO:0000313" key="12">
    <source>
        <dbReference type="EMBL" id="EFK95001.1"/>
    </source>
</evidence>
<dbReference type="NCBIfam" id="TIGR01707">
    <property type="entry name" value="gspI"/>
    <property type="match status" value="1"/>
</dbReference>
<keyword evidence="3" id="KW-1003">Cell membrane</keyword>
<evidence type="ECO:0000256" key="10">
    <source>
        <dbReference type="SAM" id="Phobius"/>
    </source>
</evidence>
<evidence type="ECO:0000256" key="8">
    <source>
        <dbReference type="ARBA" id="ARBA00023136"/>
    </source>
</evidence>
<reference evidence="12" key="2">
    <citation type="journal article" date="2011" name="Microb. Ecol.">
        <title>Taxonomic and Functional Metagenomic Profiling of the Microbial Community in the Anoxic Sediment of a Sub-saline Shallow Lake (Laguna de Carrizo, Central Spain).</title>
        <authorList>
            <person name="Ferrer M."/>
            <person name="Guazzaroni M.E."/>
            <person name="Richter M."/>
            <person name="Garcia-Salamanca A."/>
            <person name="Yarza P."/>
            <person name="Suarez-Suarez A."/>
            <person name="Solano J."/>
            <person name="Alcaide M."/>
            <person name="van Dillewijn P."/>
            <person name="Molina-Henares M.A."/>
            <person name="Lopez-Cortes N."/>
            <person name="Al-Ramahi Y."/>
            <person name="Guerrero C."/>
            <person name="Acosta A."/>
            <person name="de Eugenio L.I."/>
            <person name="Martinez V."/>
            <person name="Marques S."/>
            <person name="Rojo F."/>
            <person name="Santero E."/>
            <person name="Genilloud O."/>
            <person name="Perez-Perez J."/>
            <person name="Rossello-Mora R."/>
            <person name="Ramos J.L."/>
        </authorList>
    </citation>
    <scope>NUCLEOTIDE SEQUENCE</scope>
</reference>
<reference evidence="12" key="1">
    <citation type="submission" date="2010-07" db="EMBL/GenBank/DDBJ databases">
        <authorList>
            <consortium name="CONSOLIDER consortium CSD2007-00005"/>
            <person name="Guazzaroni M.-E."/>
            <person name="Richter M."/>
            <person name="Garcia-Salamanca A."/>
            <person name="Yarza P."/>
            <person name="Ferrer M."/>
        </authorList>
    </citation>
    <scope>NUCLEOTIDE SEQUENCE</scope>
</reference>
<dbReference type="SUPFAM" id="SSF54523">
    <property type="entry name" value="Pili subunits"/>
    <property type="match status" value="1"/>
</dbReference>
<feature type="non-terminal residue" evidence="12">
    <location>
        <position position="92"/>
    </location>
</feature>
<dbReference type="Pfam" id="PF02501">
    <property type="entry name" value="T2SSI"/>
    <property type="match status" value="1"/>
</dbReference>
<evidence type="ECO:0000256" key="9">
    <source>
        <dbReference type="SAM" id="MobiDB-lite"/>
    </source>
</evidence>
<dbReference type="GO" id="GO:0015627">
    <property type="term" value="C:type II protein secretion system complex"/>
    <property type="evidence" value="ECO:0007669"/>
    <property type="project" value="InterPro"/>
</dbReference>
<feature type="domain" description="Type II secretion system protein GspI C-terminal" evidence="11">
    <location>
        <begin position="51"/>
        <end position="92"/>
    </location>
</feature>
<dbReference type="Gene3D" id="3.30.1300.30">
    <property type="entry name" value="GSPII I/J protein-like"/>
    <property type="match status" value="1"/>
</dbReference>
<feature type="transmembrane region" description="Helical" evidence="10">
    <location>
        <begin position="20"/>
        <end position="38"/>
    </location>
</feature>
<dbReference type="PANTHER" id="PTHR38779">
    <property type="entry name" value="TYPE II SECRETION SYSTEM PROTEIN I-RELATED"/>
    <property type="match status" value="1"/>
</dbReference>
<dbReference type="Pfam" id="PF07963">
    <property type="entry name" value="N_methyl"/>
    <property type="match status" value="1"/>
</dbReference>
<proteinExistence type="inferred from homology"/>
<dbReference type="AlphaFoldDB" id="D9PN67"/>
<dbReference type="EMBL" id="ADZX01000922">
    <property type="protein sequence ID" value="EFK95001.1"/>
    <property type="molecule type" value="Genomic_DNA"/>
</dbReference>
<dbReference type="InterPro" id="IPR003413">
    <property type="entry name" value="T2SS_GspI_C"/>
</dbReference>
<dbReference type="GO" id="GO:0015628">
    <property type="term" value="P:protein secretion by the type II secretion system"/>
    <property type="evidence" value="ECO:0007669"/>
    <property type="project" value="InterPro"/>
</dbReference>
<organism evidence="12">
    <name type="scientific">sediment metagenome</name>
    <dbReference type="NCBI Taxonomy" id="749907"/>
    <lineage>
        <taxon>unclassified sequences</taxon>
        <taxon>metagenomes</taxon>
        <taxon>ecological metagenomes</taxon>
    </lineage>
</organism>
<dbReference type="InterPro" id="IPR045584">
    <property type="entry name" value="Pilin-like"/>
</dbReference>
<gene>
    <name evidence="12" type="primary">xcpV</name>
    <name evidence="12" type="ORF">LDC_2996</name>
</gene>
<sequence>MKMHAAERAGRALRRRGFTLIEVLAALVIVALGMLGVIEAVTQTARNGTYLRDKTLAHWIAMNLITEQRLQSSPPEVTKSSDEVEFAGQRWR</sequence>
<feature type="region of interest" description="Disordered" evidence="9">
    <location>
        <begin position="71"/>
        <end position="92"/>
    </location>
</feature>
<dbReference type="PANTHER" id="PTHR38779:SF2">
    <property type="entry name" value="TYPE II SECRETION SYSTEM PROTEIN I-RELATED"/>
    <property type="match status" value="1"/>
</dbReference>
<keyword evidence="7 10" id="KW-1133">Transmembrane helix</keyword>
<evidence type="ECO:0000259" key="11">
    <source>
        <dbReference type="Pfam" id="PF02501"/>
    </source>
</evidence>
<evidence type="ECO:0000256" key="3">
    <source>
        <dbReference type="ARBA" id="ARBA00022475"/>
    </source>
</evidence>
<dbReference type="GO" id="GO:0005886">
    <property type="term" value="C:plasma membrane"/>
    <property type="evidence" value="ECO:0007669"/>
    <property type="project" value="UniProtKB-SubCell"/>
</dbReference>
<protein>
    <submittedName>
        <fullName evidence="12">General secretion pathway protein I</fullName>
    </submittedName>
</protein>
<evidence type="ECO:0000256" key="2">
    <source>
        <dbReference type="ARBA" id="ARBA00008358"/>
    </source>
</evidence>
<dbReference type="InterPro" id="IPR010052">
    <property type="entry name" value="T2SS_protein-GspI"/>
</dbReference>